<organism evidence="1 2">
    <name type="scientific">Vibrio nitrifigilis</name>
    <dbReference type="NCBI Taxonomy" id="2789781"/>
    <lineage>
        <taxon>Bacteria</taxon>
        <taxon>Pseudomonadati</taxon>
        <taxon>Pseudomonadota</taxon>
        <taxon>Gammaproteobacteria</taxon>
        <taxon>Vibrionales</taxon>
        <taxon>Vibrionaceae</taxon>
        <taxon>Vibrio</taxon>
    </lineage>
</organism>
<evidence type="ECO:0000313" key="1">
    <source>
        <dbReference type="EMBL" id="MBF8999695.1"/>
    </source>
</evidence>
<keyword evidence="2" id="KW-1185">Reference proteome</keyword>
<reference evidence="1 2" key="1">
    <citation type="submission" date="2020-11" db="EMBL/GenBank/DDBJ databases">
        <title>Vibrio nitrifigilis sp. nov., a marine nitrogen-fixing bacterium isolated from the lagoon sediment of an islet inside an atoll.</title>
        <authorList>
            <person name="Wang L.-T."/>
            <person name="Shieh W.Y."/>
        </authorList>
    </citation>
    <scope>NUCLEOTIDE SEQUENCE [LARGE SCALE GENOMIC DNA]</scope>
    <source>
        <strain evidence="1 2">NFV-1</strain>
    </source>
</reference>
<dbReference type="Proteomes" id="UP000597206">
    <property type="component" value="Unassembled WGS sequence"/>
</dbReference>
<sequence length="119" mass="13286">MKDGDTIEFYQGYPDFAPYSKGNIRVKGLDGGKNDMDKIYAAIAKEEGFITARGALDKKAAKDFLKNRGLIAHHDPFDHENVLYVPGKLHGWSGKYNGVRHMGSASMMRNGILAVERKR</sequence>
<comment type="caution">
    <text evidence="1">The sequence shown here is derived from an EMBL/GenBank/DDBJ whole genome shotgun (WGS) entry which is preliminary data.</text>
</comment>
<protein>
    <recommendedName>
        <fullName evidence="3">Rhs family protein</fullName>
    </recommendedName>
</protein>
<gene>
    <name evidence="1" type="ORF">I1A42_03820</name>
</gene>
<proteinExistence type="predicted"/>
<evidence type="ECO:0000313" key="2">
    <source>
        <dbReference type="Proteomes" id="UP000597206"/>
    </source>
</evidence>
<dbReference type="EMBL" id="JADPMR010000001">
    <property type="protein sequence ID" value="MBF8999695.1"/>
    <property type="molecule type" value="Genomic_DNA"/>
</dbReference>
<dbReference type="RefSeq" id="WP_196122712.1">
    <property type="nucleotide sequence ID" value="NZ_JADPMR010000001.1"/>
</dbReference>
<name>A0ABS0GBE6_9VIBR</name>
<evidence type="ECO:0008006" key="3">
    <source>
        <dbReference type="Google" id="ProtNLM"/>
    </source>
</evidence>
<accession>A0ABS0GBE6</accession>